<evidence type="ECO:0000313" key="3">
    <source>
        <dbReference type="Proteomes" id="UP000636661"/>
    </source>
</evidence>
<gene>
    <name evidence="2" type="ORF">GCM10010274_42450</name>
</gene>
<protein>
    <recommendedName>
        <fullName evidence="4">Leucine rich repeat variant</fullName>
    </recommendedName>
</protein>
<dbReference type="AlphaFoldDB" id="A0A918I0A4"/>
<dbReference type="EMBL" id="BMTP01000011">
    <property type="protein sequence ID" value="GGU49390.1"/>
    <property type="molecule type" value="Genomic_DNA"/>
</dbReference>
<name>A0A918I0A4_9ACTN</name>
<dbReference type="SUPFAM" id="SSF48371">
    <property type="entry name" value="ARM repeat"/>
    <property type="match status" value="2"/>
</dbReference>
<accession>A0A918I0A4</accession>
<proteinExistence type="predicted"/>
<dbReference type="Gene3D" id="1.25.10.10">
    <property type="entry name" value="Leucine-rich Repeat Variant"/>
    <property type="match status" value="3"/>
</dbReference>
<dbReference type="InterPro" id="IPR016024">
    <property type="entry name" value="ARM-type_fold"/>
</dbReference>
<dbReference type="RefSeq" id="WP_189552484.1">
    <property type="nucleotide sequence ID" value="NZ_BMTP01000011.1"/>
</dbReference>
<sequence length="516" mass="52656">MNVLLCGLAGNPALPAGLIDRLIAVADTEVADTLARRPDLGRDQALALVSRVEDSAVPLAYAGRLTAADIDPVARPDAALALLDAGAGDPRWARLLAADPDARRRERLAACPGLPPDVVEALAADQELGVVKELALWNTSGVLATLAAHPHTAVRRAVAANAAAPPAVLAALVTGGGLPPVRRCPGCDQEETPFAHGSWGPPEDGDPPPDAPCDGTHRSAVHDLLLAALGNPATPVEAVAGLAGHPSPLLRRVLAGRPDLPPDVCRRLAADPVTGVRAELAAGGPVDDALARALAGDGDQGVRRMLAHNPRVPLDVLTALAGTTRTGTGPLPRIAAASPGEVEELARSRDPAARMLLGRVRGLPATILDALAADPDAKVVASVAAHPGLTEARLRAMVDRHGARVAAMVASNPDATPALLEELAGREPPVRTALREIARHPRASAPALLACLEDARARPVAAAHPALPPAVVIELLGDADWQVAQSAAANPSLPRAAMSRLLAGSRVTAGPAGVPR</sequence>
<dbReference type="Proteomes" id="UP000636661">
    <property type="component" value="Unassembled WGS sequence"/>
</dbReference>
<dbReference type="InterPro" id="IPR011989">
    <property type="entry name" value="ARM-like"/>
</dbReference>
<reference evidence="2" key="1">
    <citation type="journal article" date="2014" name="Int. J. Syst. Evol. Microbiol.">
        <title>Complete genome sequence of Corynebacterium casei LMG S-19264T (=DSM 44701T), isolated from a smear-ripened cheese.</title>
        <authorList>
            <consortium name="US DOE Joint Genome Institute (JGI-PGF)"/>
            <person name="Walter F."/>
            <person name="Albersmeier A."/>
            <person name="Kalinowski J."/>
            <person name="Ruckert C."/>
        </authorList>
    </citation>
    <scope>NUCLEOTIDE SEQUENCE</scope>
    <source>
        <strain evidence="2">JCM 4391</strain>
    </source>
</reference>
<evidence type="ECO:0008006" key="4">
    <source>
        <dbReference type="Google" id="ProtNLM"/>
    </source>
</evidence>
<keyword evidence="3" id="KW-1185">Reference proteome</keyword>
<evidence type="ECO:0000256" key="1">
    <source>
        <dbReference type="SAM" id="MobiDB-lite"/>
    </source>
</evidence>
<evidence type="ECO:0000313" key="2">
    <source>
        <dbReference type="EMBL" id="GGU49390.1"/>
    </source>
</evidence>
<feature type="region of interest" description="Disordered" evidence="1">
    <location>
        <begin position="186"/>
        <end position="217"/>
    </location>
</feature>
<comment type="caution">
    <text evidence="2">The sequence shown here is derived from an EMBL/GenBank/DDBJ whole genome shotgun (WGS) entry which is preliminary data.</text>
</comment>
<organism evidence="2 3">
    <name type="scientific">Streptomyces lavendofoliae</name>
    <dbReference type="NCBI Taxonomy" id="67314"/>
    <lineage>
        <taxon>Bacteria</taxon>
        <taxon>Bacillati</taxon>
        <taxon>Actinomycetota</taxon>
        <taxon>Actinomycetes</taxon>
        <taxon>Kitasatosporales</taxon>
        <taxon>Streptomycetaceae</taxon>
        <taxon>Streptomyces</taxon>
    </lineage>
</organism>
<reference evidence="2" key="2">
    <citation type="submission" date="2020-09" db="EMBL/GenBank/DDBJ databases">
        <authorList>
            <person name="Sun Q."/>
            <person name="Ohkuma M."/>
        </authorList>
    </citation>
    <scope>NUCLEOTIDE SEQUENCE</scope>
    <source>
        <strain evidence="2">JCM 4391</strain>
    </source>
</reference>